<dbReference type="Proteomes" id="UP000030687">
    <property type="component" value="Unassembled WGS sequence"/>
</dbReference>
<sequence>TAGAVGSRWNCWAAASCWICSHCRCVDRDCVWLLLVRVAAARVSLLLVRMGTNNGMLSDNTTTTSQQAMRGSSQVRSQSCHTNL</sequence>
<dbReference type="AlphaFoldDB" id="V4SR14"/>
<keyword evidence="3" id="KW-1185">Reference proteome</keyword>
<gene>
    <name evidence="2" type="ORF">CICLE_v100270091mg</name>
</gene>
<feature type="region of interest" description="Disordered" evidence="1">
    <location>
        <begin position="58"/>
        <end position="84"/>
    </location>
</feature>
<protein>
    <submittedName>
        <fullName evidence="2">Uncharacterized protein</fullName>
    </submittedName>
</protein>
<dbReference type="InParanoid" id="V4SR14"/>
<evidence type="ECO:0000256" key="1">
    <source>
        <dbReference type="SAM" id="MobiDB-lite"/>
    </source>
</evidence>
<name>V4SR14_CITCL</name>
<organism evidence="2 3">
    <name type="scientific">Citrus clementina</name>
    <name type="common">Clementine</name>
    <name type="synonym">Citrus deliciosa x Citrus sinensis</name>
    <dbReference type="NCBI Taxonomy" id="85681"/>
    <lineage>
        <taxon>Eukaryota</taxon>
        <taxon>Viridiplantae</taxon>
        <taxon>Streptophyta</taxon>
        <taxon>Embryophyta</taxon>
        <taxon>Tracheophyta</taxon>
        <taxon>Spermatophyta</taxon>
        <taxon>Magnoliopsida</taxon>
        <taxon>eudicotyledons</taxon>
        <taxon>Gunneridae</taxon>
        <taxon>Pentapetalae</taxon>
        <taxon>rosids</taxon>
        <taxon>malvids</taxon>
        <taxon>Sapindales</taxon>
        <taxon>Rutaceae</taxon>
        <taxon>Aurantioideae</taxon>
        <taxon>Citrus</taxon>
    </lineage>
</organism>
<evidence type="ECO:0000313" key="3">
    <source>
        <dbReference type="Proteomes" id="UP000030687"/>
    </source>
</evidence>
<dbReference type="Gramene" id="ESR39576">
    <property type="protein sequence ID" value="ESR39576"/>
    <property type="gene ID" value="CICLE_v100270091mg"/>
</dbReference>
<dbReference type="KEGG" id="cic:CICLE_v100270091m"/>
<accession>V4SR14</accession>
<feature type="non-terminal residue" evidence="2">
    <location>
        <position position="1"/>
    </location>
</feature>
<dbReference type="EMBL" id="KI536925">
    <property type="protein sequence ID" value="ESR39576.1"/>
    <property type="molecule type" value="Genomic_DNA"/>
</dbReference>
<proteinExistence type="predicted"/>
<evidence type="ECO:0000313" key="2">
    <source>
        <dbReference type="EMBL" id="ESR39576.1"/>
    </source>
</evidence>
<reference evidence="2 3" key="1">
    <citation type="submission" date="2013-10" db="EMBL/GenBank/DDBJ databases">
        <authorList>
            <consortium name="International Citrus Genome Consortium"/>
            <person name="Jenkins J."/>
            <person name="Schmutz J."/>
            <person name="Prochnik S."/>
            <person name="Rokhsar D."/>
            <person name="Gmitter F."/>
            <person name="Ollitrault P."/>
            <person name="Machado M."/>
            <person name="Talon M."/>
            <person name="Wincker P."/>
            <person name="Jaillon O."/>
            <person name="Morgante M."/>
        </authorList>
    </citation>
    <scope>NUCLEOTIDE SEQUENCE</scope>
    <source>
        <strain evidence="3">cv. Clemenules</strain>
    </source>
</reference>